<dbReference type="SMART" id="SM00064">
    <property type="entry name" value="FYVE"/>
    <property type="match status" value="1"/>
</dbReference>
<feature type="region of interest" description="Disordered" evidence="5">
    <location>
        <begin position="73"/>
        <end position="92"/>
    </location>
</feature>
<evidence type="ECO:0000256" key="4">
    <source>
        <dbReference type="PROSITE-ProRule" id="PRU00091"/>
    </source>
</evidence>
<dbReference type="CDD" id="cd00065">
    <property type="entry name" value="FYVE_like_SF"/>
    <property type="match status" value="1"/>
</dbReference>
<accession>E3LNR3</accession>
<evidence type="ECO:0000313" key="8">
    <source>
        <dbReference type="Proteomes" id="UP000008281"/>
    </source>
</evidence>
<sequence length="399" mass="45582">MPSSVCCTNCRTKYSLLNREAGCSSCALSFCKKCLGYRALIPTLSDQPMIVCYNCYQKIEAAKMKPDATITSAPLPEYGSSKQQSSNKNWWGEGLPPPSFRGSYGNQNQNISRATQNRQQSSSSQQKTENTSVSIEDLEQRRAKLREDIAPPVEPLSISEIEERLAKLRDCDVEVIRNPRSWLTSSSKEGPYINTNNPAELMRIAEDRARLELKEEEMEAKDWEEIEARRRKVFEKNTEQVGNEEEETSVRESMVSGNTEFSEATKEEMNEINNLLMDAEKRVAETKRQEDHDAAEMRTLMKASRQKSLDAMQWNDKITKEIGGFWDRRNEKEAGEVEDDDDDKSLDEETFKKILYEAENSVDVEPPSQSSKPSETRSSSSSPKKKGFFEKLFRKDSKH</sequence>
<feature type="region of interest" description="Disordered" evidence="5">
    <location>
        <begin position="97"/>
        <end position="135"/>
    </location>
</feature>
<keyword evidence="2 4" id="KW-0863">Zinc-finger</keyword>
<dbReference type="AlphaFoldDB" id="E3LNR3"/>
<dbReference type="GO" id="GO:0005813">
    <property type="term" value="C:centrosome"/>
    <property type="evidence" value="ECO:0007669"/>
    <property type="project" value="TreeGrafter"/>
</dbReference>
<keyword evidence="1" id="KW-0479">Metal-binding</keyword>
<protein>
    <recommendedName>
        <fullName evidence="6">FYVE-type domain-containing protein</fullName>
    </recommendedName>
</protein>
<dbReference type="eggNOG" id="ENOG502SATU">
    <property type="taxonomic scope" value="Eukaryota"/>
</dbReference>
<feature type="region of interest" description="Disordered" evidence="5">
    <location>
        <begin position="320"/>
        <end position="399"/>
    </location>
</feature>
<keyword evidence="8" id="KW-1185">Reference proteome</keyword>
<feature type="region of interest" description="Disordered" evidence="5">
    <location>
        <begin position="237"/>
        <end position="264"/>
    </location>
</feature>
<dbReference type="PANTHER" id="PTHR46603:SF1">
    <property type="entry name" value="ABSCISSION_NOCUT CHECKPOINT REGULATOR"/>
    <property type="match status" value="1"/>
</dbReference>
<reference evidence="7" key="1">
    <citation type="submission" date="2007-07" db="EMBL/GenBank/DDBJ databases">
        <title>PCAP assembly of the Caenorhabditis remanei genome.</title>
        <authorList>
            <consortium name="The Caenorhabditis remanei Sequencing Consortium"/>
            <person name="Wilson R.K."/>
        </authorList>
    </citation>
    <scope>NUCLEOTIDE SEQUENCE [LARGE SCALE GENOMIC DNA]</scope>
    <source>
        <strain evidence="7">PB4641</strain>
    </source>
</reference>
<evidence type="ECO:0000259" key="6">
    <source>
        <dbReference type="PROSITE" id="PS50178"/>
    </source>
</evidence>
<dbReference type="STRING" id="31234.E3LNR3"/>
<name>E3LNR3_CAERE</name>
<dbReference type="Proteomes" id="UP000008281">
    <property type="component" value="Unassembled WGS sequence"/>
</dbReference>
<dbReference type="PANTHER" id="PTHR46603">
    <property type="entry name" value="ABSCISSION/NOCUT CHECKPOINT REGULATOR"/>
    <property type="match status" value="1"/>
</dbReference>
<feature type="compositionally biased region" description="Polar residues" evidence="5">
    <location>
        <begin position="104"/>
        <end position="118"/>
    </location>
</feature>
<dbReference type="OMA" id="KEIGGFW"/>
<feature type="compositionally biased region" description="Acidic residues" evidence="5">
    <location>
        <begin position="336"/>
        <end position="346"/>
    </location>
</feature>
<evidence type="ECO:0000256" key="2">
    <source>
        <dbReference type="ARBA" id="ARBA00022771"/>
    </source>
</evidence>
<feature type="compositionally biased region" description="Polar residues" evidence="5">
    <location>
        <begin position="80"/>
        <end position="89"/>
    </location>
</feature>
<feature type="compositionally biased region" description="Basic and acidic residues" evidence="5">
    <location>
        <begin position="326"/>
        <end position="335"/>
    </location>
</feature>
<dbReference type="InterPro" id="IPR000306">
    <property type="entry name" value="Znf_FYVE"/>
</dbReference>
<dbReference type="GO" id="GO:0008270">
    <property type="term" value="F:zinc ion binding"/>
    <property type="evidence" value="ECO:0007669"/>
    <property type="project" value="UniProtKB-KW"/>
</dbReference>
<evidence type="ECO:0000313" key="7">
    <source>
        <dbReference type="EMBL" id="EFP05905.1"/>
    </source>
</evidence>
<dbReference type="GO" id="GO:0009838">
    <property type="term" value="P:abscission"/>
    <property type="evidence" value="ECO:0007669"/>
    <property type="project" value="TreeGrafter"/>
</dbReference>
<feature type="compositionally biased region" description="Low complexity" evidence="5">
    <location>
        <begin position="367"/>
        <end position="382"/>
    </location>
</feature>
<dbReference type="Gene3D" id="3.30.40.10">
    <property type="entry name" value="Zinc/RING finger domain, C3HC4 (zinc finger)"/>
    <property type="match status" value="1"/>
</dbReference>
<dbReference type="EMBL" id="DS268412">
    <property type="protein sequence ID" value="EFP05905.1"/>
    <property type="molecule type" value="Genomic_DNA"/>
</dbReference>
<dbReference type="HOGENOM" id="CLU_691249_0_0_1"/>
<dbReference type="GO" id="GO:0032266">
    <property type="term" value="F:phosphatidylinositol-3-phosphate binding"/>
    <property type="evidence" value="ECO:0007669"/>
    <property type="project" value="TreeGrafter"/>
</dbReference>
<feature type="compositionally biased region" description="Basic and acidic residues" evidence="5">
    <location>
        <begin position="387"/>
        <end position="399"/>
    </location>
</feature>
<proteinExistence type="predicted"/>
<dbReference type="GO" id="GO:0044878">
    <property type="term" value="P:mitotic cytokinesis checkpoint signaling"/>
    <property type="evidence" value="ECO:0007669"/>
    <property type="project" value="TreeGrafter"/>
</dbReference>
<dbReference type="SUPFAM" id="SSF57903">
    <property type="entry name" value="FYVE/PHD zinc finger"/>
    <property type="match status" value="1"/>
</dbReference>
<keyword evidence="3" id="KW-0862">Zinc</keyword>
<dbReference type="GO" id="GO:0030496">
    <property type="term" value="C:midbody"/>
    <property type="evidence" value="ECO:0007669"/>
    <property type="project" value="TreeGrafter"/>
</dbReference>
<feature type="domain" description="FYVE-type" evidence="6">
    <location>
        <begin position="1"/>
        <end position="60"/>
    </location>
</feature>
<gene>
    <name evidence="7" type="ORF">CRE_27152</name>
</gene>
<dbReference type="OrthoDB" id="5407799at2759"/>
<evidence type="ECO:0000256" key="1">
    <source>
        <dbReference type="ARBA" id="ARBA00022723"/>
    </source>
</evidence>
<dbReference type="InterPro" id="IPR013083">
    <property type="entry name" value="Znf_RING/FYVE/PHD"/>
</dbReference>
<organism evidence="8">
    <name type="scientific">Caenorhabditis remanei</name>
    <name type="common">Caenorhabditis vulgaris</name>
    <dbReference type="NCBI Taxonomy" id="31234"/>
    <lineage>
        <taxon>Eukaryota</taxon>
        <taxon>Metazoa</taxon>
        <taxon>Ecdysozoa</taxon>
        <taxon>Nematoda</taxon>
        <taxon>Chromadorea</taxon>
        <taxon>Rhabditida</taxon>
        <taxon>Rhabditina</taxon>
        <taxon>Rhabditomorpha</taxon>
        <taxon>Rhabditoidea</taxon>
        <taxon>Rhabditidae</taxon>
        <taxon>Peloderinae</taxon>
        <taxon>Caenorhabditis</taxon>
    </lineage>
</organism>
<dbReference type="Pfam" id="PF01363">
    <property type="entry name" value="FYVE"/>
    <property type="match status" value="1"/>
</dbReference>
<dbReference type="InterPro" id="IPR017455">
    <property type="entry name" value="Znf_FYVE-rel"/>
</dbReference>
<dbReference type="GO" id="GO:0032154">
    <property type="term" value="C:cleavage furrow"/>
    <property type="evidence" value="ECO:0007669"/>
    <property type="project" value="TreeGrafter"/>
</dbReference>
<dbReference type="InParanoid" id="E3LNR3"/>
<dbReference type="PROSITE" id="PS50178">
    <property type="entry name" value="ZF_FYVE"/>
    <property type="match status" value="1"/>
</dbReference>
<evidence type="ECO:0000256" key="3">
    <source>
        <dbReference type="ARBA" id="ARBA00022833"/>
    </source>
</evidence>
<dbReference type="InterPro" id="IPR011011">
    <property type="entry name" value="Znf_FYVE_PHD"/>
</dbReference>
<evidence type="ECO:0000256" key="5">
    <source>
        <dbReference type="SAM" id="MobiDB-lite"/>
    </source>
</evidence>
<feature type="compositionally biased region" description="Basic and acidic residues" evidence="5">
    <location>
        <begin position="347"/>
        <end position="356"/>
    </location>
</feature>